<reference evidence="12" key="1">
    <citation type="submission" date="2019-11" db="EMBL/GenBank/DDBJ databases">
        <title>Isolation and characterization of two novel species in the genus Thiomicrorhabdus.</title>
        <authorList>
            <person name="Mochizuki J."/>
            <person name="Kojima H."/>
            <person name="Fukui M."/>
        </authorList>
    </citation>
    <scope>NUCLEOTIDE SEQUENCE [LARGE SCALE GENOMIC DNA]</scope>
    <source>
        <strain evidence="12">aks77</strain>
    </source>
</reference>
<dbReference type="SUPFAM" id="SSF51366">
    <property type="entry name" value="Ribulose-phoshate binding barrel"/>
    <property type="match status" value="1"/>
</dbReference>
<name>A0A6F8PW86_9GAMM</name>
<evidence type="ECO:0000256" key="7">
    <source>
        <dbReference type="ARBA" id="ARBA00023239"/>
    </source>
</evidence>
<dbReference type="InterPro" id="IPR011060">
    <property type="entry name" value="RibuloseP-bd_barrel"/>
</dbReference>
<evidence type="ECO:0000256" key="5">
    <source>
        <dbReference type="ARBA" id="ARBA00022822"/>
    </source>
</evidence>
<dbReference type="EMBL" id="AP021889">
    <property type="protein sequence ID" value="BBP46379.1"/>
    <property type="molecule type" value="Genomic_DNA"/>
</dbReference>
<dbReference type="Pfam" id="PF00290">
    <property type="entry name" value="Trp_syntA"/>
    <property type="match status" value="1"/>
</dbReference>
<evidence type="ECO:0000313" key="12">
    <source>
        <dbReference type="Proteomes" id="UP000501726"/>
    </source>
</evidence>
<dbReference type="InterPro" id="IPR002028">
    <property type="entry name" value="Trp_synthase_suA"/>
</dbReference>
<dbReference type="GO" id="GO:0004834">
    <property type="term" value="F:tryptophan synthase activity"/>
    <property type="evidence" value="ECO:0007669"/>
    <property type="project" value="UniProtKB-UniRule"/>
</dbReference>
<evidence type="ECO:0000256" key="6">
    <source>
        <dbReference type="ARBA" id="ARBA00023141"/>
    </source>
</evidence>
<evidence type="ECO:0000256" key="1">
    <source>
        <dbReference type="ARBA" id="ARBA00003365"/>
    </source>
</evidence>
<feature type="active site" description="Proton acceptor" evidence="9">
    <location>
        <position position="88"/>
    </location>
</feature>
<keyword evidence="12" id="KW-1185">Reference proteome</keyword>
<gene>
    <name evidence="9 11" type="primary">trpA</name>
    <name evidence="11" type="ORF">THMIRHAS_17520</name>
</gene>
<comment type="similarity">
    <text evidence="9 10">Belongs to the TrpA family.</text>
</comment>
<dbReference type="PROSITE" id="PS00167">
    <property type="entry name" value="TRP_SYNTHASE_ALPHA"/>
    <property type="match status" value="1"/>
</dbReference>
<keyword evidence="7 9" id="KW-0456">Lyase</keyword>
<sequence>MTLKIGFLVVKARFLNALKFEEEKNLDTMSRISQKLADLKAQGKTALIPYITAGDPRPSATVSLMHLLVAKGADMLELGVPFSDPMADGPVIQKAVERALTHNVSMNDVFEMVREFREKDAITPIILMGYLNPVERMGFEKFAHAARSVGVDAALTVDMPPEESIGYFDALKAAGLDRIFLVSPTTPVSRLRAVNEKGSGFVYYVSLKGVTGSKEIDIADVATQMARLKGEINLPIGIGFGIRNGETAAAMSQQGDAVIVGSALVSLIEVNQDKDLYEIELAIGAKMDEFRQAITHADAQ</sequence>
<evidence type="ECO:0000256" key="4">
    <source>
        <dbReference type="ARBA" id="ARBA00022605"/>
    </source>
</evidence>
<evidence type="ECO:0000256" key="10">
    <source>
        <dbReference type="RuleBase" id="RU003662"/>
    </source>
</evidence>
<keyword evidence="5 9" id="KW-0822">Tryptophan biosynthesis</keyword>
<proteinExistence type="inferred from homology"/>
<dbReference type="CDD" id="cd04724">
    <property type="entry name" value="Tryptophan_synthase_alpha"/>
    <property type="match status" value="1"/>
</dbReference>
<evidence type="ECO:0000256" key="8">
    <source>
        <dbReference type="ARBA" id="ARBA00049047"/>
    </source>
</evidence>
<dbReference type="FunFam" id="3.20.20.70:FF:000037">
    <property type="entry name" value="Tryptophan synthase alpha chain"/>
    <property type="match status" value="1"/>
</dbReference>
<comment type="function">
    <text evidence="1 9">The alpha subunit is responsible for the aldol cleavage of indoleglycerol phosphate to indole and glyceraldehyde 3-phosphate.</text>
</comment>
<comment type="catalytic activity">
    <reaction evidence="8 9">
        <text>(1S,2R)-1-C-(indol-3-yl)glycerol 3-phosphate + L-serine = D-glyceraldehyde 3-phosphate + L-tryptophan + H2O</text>
        <dbReference type="Rhea" id="RHEA:10532"/>
        <dbReference type="ChEBI" id="CHEBI:15377"/>
        <dbReference type="ChEBI" id="CHEBI:33384"/>
        <dbReference type="ChEBI" id="CHEBI:57912"/>
        <dbReference type="ChEBI" id="CHEBI:58866"/>
        <dbReference type="ChEBI" id="CHEBI:59776"/>
        <dbReference type="EC" id="4.2.1.20"/>
    </reaction>
</comment>
<dbReference type="PANTHER" id="PTHR43406:SF1">
    <property type="entry name" value="TRYPTOPHAN SYNTHASE ALPHA CHAIN, CHLOROPLASTIC"/>
    <property type="match status" value="1"/>
</dbReference>
<dbReference type="EC" id="4.2.1.20" evidence="9"/>
<evidence type="ECO:0000256" key="2">
    <source>
        <dbReference type="ARBA" id="ARBA00004733"/>
    </source>
</evidence>
<organism evidence="11 12">
    <name type="scientific">Thiosulfatimonas sediminis</name>
    <dbReference type="NCBI Taxonomy" id="2675054"/>
    <lineage>
        <taxon>Bacteria</taxon>
        <taxon>Pseudomonadati</taxon>
        <taxon>Pseudomonadota</taxon>
        <taxon>Gammaproteobacteria</taxon>
        <taxon>Thiotrichales</taxon>
        <taxon>Piscirickettsiaceae</taxon>
        <taxon>Thiosulfatimonas</taxon>
    </lineage>
</organism>
<accession>A0A6F8PW86</accession>
<dbReference type="NCBIfam" id="TIGR00262">
    <property type="entry name" value="trpA"/>
    <property type="match status" value="1"/>
</dbReference>
<dbReference type="GO" id="GO:0005829">
    <property type="term" value="C:cytosol"/>
    <property type="evidence" value="ECO:0007669"/>
    <property type="project" value="TreeGrafter"/>
</dbReference>
<evidence type="ECO:0000313" key="11">
    <source>
        <dbReference type="EMBL" id="BBP46379.1"/>
    </source>
</evidence>
<dbReference type="HAMAP" id="MF_00131">
    <property type="entry name" value="Trp_synth_alpha"/>
    <property type="match status" value="1"/>
</dbReference>
<feature type="active site" description="Proton acceptor" evidence="9">
    <location>
        <position position="77"/>
    </location>
</feature>
<evidence type="ECO:0000256" key="9">
    <source>
        <dbReference type="HAMAP-Rule" id="MF_00131"/>
    </source>
</evidence>
<evidence type="ECO:0000256" key="3">
    <source>
        <dbReference type="ARBA" id="ARBA00011270"/>
    </source>
</evidence>
<protein>
    <recommendedName>
        <fullName evidence="9">Tryptophan synthase alpha chain</fullName>
        <ecNumber evidence="9">4.2.1.20</ecNumber>
    </recommendedName>
</protein>
<dbReference type="PANTHER" id="PTHR43406">
    <property type="entry name" value="TRYPTOPHAN SYNTHASE, ALPHA CHAIN"/>
    <property type="match status" value="1"/>
</dbReference>
<dbReference type="UniPathway" id="UPA00035">
    <property type="reaction ID" value="UER00044"/>
</dbReference>
<dbReference type="Proteomes" id="UP000501726">
    <property type="component" value="Chromosome"/>
</dbReference>
<dbReference type="InterPro" id="IPR018204">
    <property type="entry name" value="Trp_synthase_alpha_AS"/>
</dbReference>
<dbReference type="InterPro" id="IPR013785">
    <property type="entry name" value="Aldolase_TIM"/>
</dbReference>
<keyword evidence="6 9" id="KW-0057">Aromatic amino acid biosynthesis</keyword>
<comment type="subunit">
    <text evidence="3 9">Tetramer of two alpha and two beta chains.</text>
</comment>
<dbReference type="Gene3D" id="3.20.20.70">
    <property type="entry name" value="Aldolase class I"/>
    <property type="match status" value="1"/>
</dbReference>
<dbReference type="KEGG" id="tse:THMIRHAS_17520"/>
<comment type="pathway">
    <text evidence="2 9">Amino-acid biosynthesis; L-tryptophan biosynthesis; L-tryptophan from chorismate: step 5/5.</text>
</comment>
<keyword evidence="4 9" id="KW-0028">Amino-acid biosynthesis</keyword>
<dbReference type="AlphaFoldDB" id="A0A6F8PW86"/>